<sequence length="145" mass="15762">MAAGRGGTSVRVERRGRARGGLWGLRGGSVSRSALTEASPPGCESGRTFGSSARPPRASRCHRSLPRLFCSFSISPTPLPLRSCFFREMMRISASRDCYESEIYVMVRWQRYSARERTRGPLQGGVLPGGCEGHAPSLSALTAQK</sequence>
<name>A0AC59YP50_RANTA</name>
<dbReference type="Proteomes" id="UP001162501">
    <property type="component" value="Chromosome 19"/>
</dbReference>
<organism evidence="1 2">
    <name type="scientific">Rangifer tarandus platyrhynchus</name>
    <name type="common">Svalbard reindeer</name>
    <dbReference type="NCBI Taxonomy" id="3082113"/>
    <lineage>
        <taxon>Eukaryota</taxon>
        <taxon>Metazoa</taxon>
        <taxon>Chordata</taxon>
        <taxon>Craniata</taxon>
        <taxon>Vertebrata</taxon>
        <taxon>Euteleostomi</taxon>
        <taxon>Mammalia</taxon>
        <taxon>Eutheria</taxon>
        <taxon>Laurasiatheria</taxon>
        <taxon>Artiodactyla</taxon>
        <taxon>Ruminantia</taxon>
        <taxon>Pecora</taxon>
        <taxon>Cervidae</taxon>
        <taxon>Odocoileinae</taxon>
        <taxon>Rangifer</taxon>
    </lineage>
</organism>
<gene>
    <name evidence="1" type="ORF">MRATA1EN22A_LOCUS8552</name>
</gene>
<evidence type="ECO:0000313" key="1">
    <source>
        <dbReference type="EMBL" id="CAM9864580.1"/>
    </source>
</evidence>
<reference evidence="1" key="2">
    <citation type="submission" date="2025-03" db="EMBL/GenBank/DDBJ databases">
        <authorList>
            <consortium name="ELIXIR-Norway"/>
            <consortium name="Elixir Norway"/>
        </authorList>
    </citation>
    <scope>NUCLEOTIDE SEQUENCE</scope>
</reference>
<accession>A0AC59YP50</accession>
<dbReference type="EMBL" id="OX596103">
    <property type="protein sequence ID" value="CAM9864580.1"/>
    <property type="molecule type" value="Genomic_DNA"/>
</dbReference>
<reference evidence="1" key="1">
    <citation type="submission" date="2023-05" db="EMBL/GenBank/DDBJ databases">
        <authorList>
            <consortium name="ELIXIR-Norway"/>
        </authorList>
    </citation>
    <scope>NUCLEOTIDE SEQUENCE</scope>
</reference>
<evidence type="ECO:0000313" key="2">
    <source>
        <dbReference type="Proteomes" id="UP001162501"/>
    </source>
</evidence>
<protein>
    <submittedName>
        <fullName evidence="1">Uncharacterized protein</fullName>
    </submittedName>
</protein>
<proteinExistence type="predicted"/>